<evidence type="ECO:0000313" key="14">
    <source>
        <dbReference type="EMBL" id="AVR46659.1"/>
    </source>
</evidence>
<evidence type="ECO:0000256" key="9">
    <source>
        <dbReference type="ARBA" id="ARBA00023237"/>
    </source>
</evidence>
<keyword evidence="3 10" id="KW-1134">Transmembrane beta strand</keyword>
<evidence type="ECO:0000313" key="15">
    <source>
        <dbReference type="Proteomes" id="UP000241507"/>
    </source>
</evidence>
<dbReference type="SUPFAM" id="SSF56935">
    <property type="entry name" value="Porins"/>
    <property type="match status" value="1"/>
</dbReference>
<keyword evidence="5" id="KW-0732">Signal</keyword>
<evidence type="ECO:0000256" key="6">
    <source>
        <dbReference type="ARBA" id="ARBA00023077"/>
    </source>
</evidence>
<keyword evidence="9 10" id="KW-0998">Cell outer membrane</keyword>
<dbReference type="RefSeq" id="WP_107013431.1">
    <property type="nucleotide sequence ID" value="NZ_CP028136.1"/>
</dbReference>
<reference evidence="15" key="1">
    <citation type="submission" date="2018-03" db="EMBL/GenBank/DDBJ databases">
        <title>Gramella fulva sp. nov., isolated from a dry surface of tidal flat.</title>
        <authorList>
            <person name="Hwang S.H."/>
            <person name="Hwang W.M."/>
            <person name="Kang K."/>
            <person name="Ahn T.-Y."/>
        </authorList>
    </citation>
    <scope>NUCLEOTIDE SEQUENCE [LARGE SCALE GENOMIC DNA]</scope>
    <source>
        <strain evidence="15">SH35</strain>
    </source>
</reference>
<dbReference type="PANTHER" id="PTHR30069:SF29">
    <property type="entry name" value="HEMOGLOBIN AND HEMOGLOBIN-HAPTOGLOBIN-BINDING PROTEIN 1-RELATED"/>
    <property type="match status" value="1"/>
</dbReference>
<keyword evidence="6 11" id="KW-0798">TonB box</keyword>
<organism evidence="14 15">
    <name type="scientific">Christiangramia fulva</name>
    <dbReference type="NCBI Taxonomy" id="2126553"/>
    <lineage>
        <taxon>Bacteria</taxon>
        <taxon>Pseudomonadati</taxon>
        <taxon>Bacteroidota</taxon>
        <taxon>Flavobacteriia</taxon>
        <taxon>Flavobacteriales</taxon>
        <taxon>Flavobacteriaceae</taxon>
        <taxon>Christiangramia</taxon>
    </lineage>
</organism>
<name>A0A2R3Z8R2_9FLAO</name>
<dbReference type="InterPro" id="IPR037066">
    <property type="entry name" value="Plug_dom_sf"/>
</dbReference>
<dbReference type="InterPro" id="IPR000531">
    <property type="entry name" value="Beta-barrel_TonB"/>
</dbReference>
<evidence type="ECO:0000259" key="12">
    <source>
        <dbReference type="Pfam" id="PF00593"/>
    </source>
</evidence>
<keyword evidence="4 10" id="KW-0812">Transmembrane</keyword>
<dbReference type="PROSITE" id="PS52016">
    <property type="entry name" value="TONB_DEPENDENT_REC_3"/>
    <property type="match status" value="1"/>
</dbReference>
<evidence type="ECO:0000256" key="4">
    <source>
        <dbReference type="ARBA" id="ARBA00022692"/>
    </source>
</evidence>
<dbReference type="GO" id="GO:0009279">
    <property type="term" value="C:cell outer membrane"/>
    <property type="evidence" value="ECO:0007669"/>
    <property type="project" value="UniProtKB-SubCell"/>
</dbReference>
<sequence>MNRNNFFFIIFFGAVSFLSAQTNSVQWLDEVRLSDVKLKQFSEGQFTKKMQDSVIDRQEPLLTSLLKFNSPFFFRENGYGMVSSASVRGTGAAQTAVVWNGININSQFTGQTDFNTVNTYVYDEISLRPGGGSVIYGSGAIGGSIHLNNELNFSGNTENRIRAGFGSFDTYQAGWAGKFSTDNTSVNINISGISSENDYKYKGTGNKNQNGDFSNISLNAALGQWLGEKNLLKFYSNYFRGDRGFSGSLQLTSNSKYEDRNAKNLLEWKSFLGNFTSSLKLAWLDEEFKYYENRNSANFSFGKAKTGIIKYDLKYEFSGNKKLELITDYTGINGEGSGITDANRKTTGFSLLWNQRLEKLGYKLSLRQEIGDLYNSPLLFSAGGNYQFSEFYSLRGNFSRNFRIPTFNDLFWQSGGNPDLKPETSLQAEIGNDFRFENFELNFNTYYIDLQNLIRWVPDDSGVWKPVNTANAHNLGMEFFAKWFYDFSKNSRLELNSIYSYTRAIDEATGKQLIYTPYHKVTFSGAYQWKNFEIWYNSLYNGKIYTSSDNKYELPGYFLSDLGVSYRISKVPALKLQFQVQNLFDKNYQNMPSRPMPGRSFKSSLTLKF</sequence>
<dbReference type="Proteomes" id="UP000241507">
    <property type="component" value="Chromosome"/>
</dbReference>
<dbReference type="Gene3D" id="2.40.170.20">
    <property type="entry name" value="TonB-dependent receptor, beta-barrel domain"/>
    <property type="match status" value="1"/>
</dbReference>
<evidence type="ECO:0000256" key="11">
    <source>
        <dbReference type="RuleBase" id="RU003357"/>
    </source>
</evidence>
<dbReference type="EMBL" id="CP028136">
    <property type="protein sequence ID" value="AVR46659.1"/>
    <property type="molecule type" value="Genomic_DNA"/>
</dbReference>
<keyword evidence="7 10" id="KW-0472">Membrane</keyword>
<gene>
    <name evidence="14" type="ORF">C7S20_16070</name>
</gene>
<comment type="similarity">
    <text evidence="10 11">Belongs to the TonB-dependent receptor family.</text>
</comment>
<protein>
    <submittedName>
        <fullName evidence="14">TonB-dependent receptor</fullName>
    </submittedName>
</protein>
<keyword evidence="2 10" id="KW-0813">Transport</keyword>
<dbReference type="AlphaFoldDB" id="A0A2R3Z8R2"/>
<keyword evidence="15" id="KW-1185">Reference proteome</keyword>
<dbReference type="Gene3D" id="2.170.130.10">
    <property type="entry name" value="TonB-dependent receptor, plug domain"/>
    <property type="match status" value="1"/>
</dbReference>
<dbReference type="GO" id="GO:0044718">
    <property type="term" value="P:siderophore transmembrane transport"/>
    <property type="evidence" value="ECO:0007669"/>
    <property type="project" value="TreeGrafter"/>
</dbReference>
<dbReference type="InterPro" id="IPR039426">
    <property type="entry name" value="TonB-dep_rcpt-like"/>
</dbReference>
<evidence type="ECO:0000256" key="1">
    <source>
        <dbReference type="ARBA" id="ARBA00004571"/>
    </source>
</evidence>
<dbReference type="GO" id="GO:0015344">
    <property type="term" value="F:siderophore uptake transmembrane transporter activity"/>
    <property type="evidence" value="ECO:0007669"/>
    <property type="project" value="TreeGrafter"/>
</dbReference>
<evidence type="ECO:0000256" key="3">
    <source>
        <dbReference type="ARBA" id="ARBA00022452"/>
    </source>
</evidence>
<dbReference type="InterPro" id="IPR036942">
    <property type="entry name" value="Beta-barrel_TonB_sf"/>
</dbReference>
<evidence type="ECO:0000256" key="2">
    <source>
        <dbReference type="ARBA" id="ARBA00022448"/>
    </source>
</evidence>
<accession>A0A2R3Z8R2</accession>
<feature type="domain" description="TonB-dependent receptor-like beta-barrel" evidence="12">
    <location>
        <begin position="156"/>
        <end position="583"/>
    </location>
</feature>
<comment type="subcellular location">
    <subcellularLocation>
        <location evidence="1 10">Cell outer membrane</location>
        <topology evidence="1 10">Multi-pass membrane protein</topology>
    </subcellularLocation>
</comment>
<dbReference type="OrthoDB" id="9762903at2"/>
<evidence type="ECO:0000256" key="10">
    <source>
        <dbReference type="PROSITE-ProRule" id="PRU01360"/>
    </source>
</evidence>
<proteinExistence type="inferred from homology"/>
<dbReference type="PANTHER" id="PTHR30069">
    <property type="entry name" value="TONB-DEPENDENT OUTER MEMBRANE RECEPTOR"/>
    <property type="match status" value="1"/>
</dbReference>
<dbReference type="Pfam" id="PF07715">
    <property type="entry name" value="Plug"/>
    <property type="match status" value="1"/>
</dbReference>
<evidence type="ECO:0000259" key="13">
    <source>
        <dbReference type="Pfam" id="PF07715"/>
    </source>
</evidence>
<evidence type="ECO:0000256" key="7">
    <source>
        <dbReference type="ARBA" id="ARBA00023136"/>
    </source>
</evidence>
<evidence type="ECO:0000256" key="8">
    <source>
        <dbReference type="ARBA" id="ARBA00023170"/>
    </source>
</evidence>
<dbReference type="KEGG" id="grs:C7S20_16070"/>
<dbReference type="InterPro" id="IPR012910">
    <property type="entry name" value="Plug_dom"/>
</dbReference>
<keyword evidence="8 14" id="KW-0675">Receptor</keyword>
<evidence type="ECO:0000256" key="5">
    <source>
        <dbReference type="ARBA" id="ARBA00022729"/>
    </source>
</evidence>
<feature type="domain" description="TonB-dependent receptor plug" evidence="13">
    <location>
        <begin position="59"/>
        <end position="143"/>
    </location>
</feature>
<dbReference type="Pfam" id="PF00593">
    <property type="entry name" value="TonB_dep_Rec_b-barrel"/>
    <property type="match status" value="1"/>
</dbReference>